<evidence type="ECO:0000259" key="6">
    <source>
        <dbReference type="PROSITE" id="PS51005"/>
    </source>
</evidence>
<comment type="caution">
    <text evidence="7">The sequence shown here is derived from an EMBL/GenBank/DDBJ whole genome shotgun (WGS) entry which is preliminary data.</text>
</comment>
<dbReference type="Proteomes" id="UP001396334">
    <property type="component" value="Unassembled WGS sequence"/>
</dbReference>
<evidence type="ECO:0000256" key="5">
    <source>
        <dbReference type="ARBA" id="ARBA00023242"/>
    </source>
</evidence>
<accession>A0ABR2Q892</accession>
<keyword evidence="3" id="KW-0238">DNA-binding</keyword>
<keyword evidence="2" id="KW-0805">Transcription regulation</keyword>
<keyword evidence="5" id="KW-0539">Nucleus</keyword>
<sequence length="367" mass="41408">MCNNQDSILPLIDISGKGGDSSRARPIHHLPPGCRFSPSKKVLFDFYLTGKNNPLPPVPADIYGYDLISELNLYDYEPFDLPDGTCFEHGCRGRKKHWFCYTKSKGRGETRRRAKGGFWRRIGNDKYVFDGGNVVLGTKAKFVYYAVNSVKAAVRTPWIMYEYALLHDLKASFVLCRVFFKPGTGNSESENLCSFSAEESVSAFRHIGVQPNGSLRPCIHETETNGDKFTKELACSMAIRPVSVASLELPSGIPPDLPNDLVGSRLTTTELKSIVEEDFIELEDLDHSPRKAALMCLTSGTSLEKNFSYQEAFHNRRNKIIRSVFFLEKSYQTNSNIRSFPWLPCSPNIFYSEFCNGFTCHCFSYPS</sequence>
<dbReference type="SUPFAM" id="SSF101941">
    <property type="entry name" value="NAC domain"/>
    <property type="match status" value="1"/>
</dbReference>
<proteinExistence type="predicted"/>
<name>A0ABR2Q892_9ROSI</name>
<dbReference type="Gene3D" id="2.170.150.80">
    <property type="entry name" value="NAC domain"/>
    <property type="match status" value="1"/>
</dbReference>
<keyword evidence="4" id="KW-0804">Transcription</keyword>
<dbReference type="Pfam" id="PF02365">
    <property type="entry name" value="NAM"/>
    <property type="match status" value="1"/>
</dbReference>
<evidence type="ECO:0000256" key="2">
    <source>
        <dbReference type="ARBA" id="ARBA00023015"/>
    </source>
</evidence>
<keyword evidence="8" id="KW-1185">Reference proteome</keyword>
<dbReference type="PANTHER" id="PTHR31989">
    <property type="entry name" value="NAC DOMAIN-CONTAINING PROTEIN 82-RELATED"/>
    <property type="match status" value="1"/>
</dbReference>
<evidence type="ECO:0000256" key="1">
    <source>
        <dbReference type="ARBA" id="ARBA00004123"/>
    </source>
</evidence>
<feature type="domain" description="NAC" evidence="6">
    <location>
        <begin position="30"/>
        <end position="181"/>
    </location>
</feature>
<protein>
    <recommendedName>
        <fullName evidence="6">NAC domain-containing protein</fullName>
    </recommendedName>
</protein>
<evidence type="ECO:0000256" key="3">
    <source>
        <dbReference type="ARBA" id="ARBA00023125"/>
    </source>
</evidence>
<reference evidence="7 8" key="1">
    <citation type="journal article" date="2024" name="G3 (Bethesda)">
        <title>Genome assembly of Hibiscus sabdariffa L. provides insights into metabolisms of medicinal natural products.</title>
        <authorList>
            <person name="Kim T."/>
        </authorList>
    </citation>
    <scope>NUCLEOTIDE SEQUENCE [LARGE SCALE GENOMIC DNA]</scope>
    <source>
        <strain evidence="7">TK-2024</strain>
        <tissue evidence="7">Old leaves</tissue>
    </source>
</reference>
<organism evidence="7 8">
    <name type="scientific">Hibiscus sabdariffa</name>
    <name type="common">roselle</name>
    <dbReference type="NCBI Taxonomy" id="183260"/>
    <lineage>
        <taxon>Eukaryota</taxon>
        <taxon>Viridiplantae</taxon>
        <taxon>Streptophyta</taxon>
        <taxon>Embryophyta</taxon>
        <taxon>Tracheophyta</taxon>
        <taxon>Spermatophyta</taxon>
        <taxon>Magnoliopsida</taxon>
        <taxon>eudicotyledons</taxon>
        <taxon>Gunneridae</taxon>
        <taxon>Pentapetalae</taxon>
        <taxon>rosids</taxon>
        <taxon>malvids</taxon>
        <taxon>Malvales</taxon>
        <taxon>Malvaceae</taxon>
        <taxon>Malvoideae</taxon>
        <taxon>Hibiscus</taxon>
    </lineage>
</organism>
<dbReference type="InterPro" id="IPR036093">
    <property type="entry name" value="NAC_dom_sf"/>
</dbReference>
<gene>
    <name evidence="7" type="ORF">V6N11_020375</name>
</gene>
<evidence type="ECO:0000313" key="8">
    <source>
        <dbReference type="Proteomes" id="UP001396334"/>
    </source>
</evidence>
<evidence type="ECO:0000256" key="4">
    <source>
        <dbReference type="ARBA" id="ARBA00023163"/>
    </source>
</evidence>
<dbReference type="PROSITE" id="PS51005">
    <property type="entry name" value="NAC"/>
    <property type="match status" value="1"/>
</dbReference>
<evidence type="ECO:0000313" key="7">
    <source>
        <dbReference type="EMBL" id="KAK8996879.1"/>
    </source>
</evidence>
<dbReference type="InterPro" id="IPR003441">
    <property type="entry name" value="NAC-dom"/>
</dbReference>
<comment type="subcellular location">
    <subcellularLocation>
        <location evidence="1">Nucleus</location>
    </subcellularLocation>
</comment>
<dbReference type="EMBL" id="JBBPBN010000043">
    <property type="protein sequence ID" value="KAK8996879.1"/>
    <property type="molecule type" value="Genomic_DNA"/>
</dbReference>